<organism evidence="2 3">
    <name type="scientific">Halorubrum ezzemoulense</name>
    <name type="common">Halorubrum chaoviator</name>
    <dbReference type="NCBI Taxonomy" id="337243"/>
    <lineage>
        <taxon>Archaea</taxon>
        <taxon>Methanobacteriati</taxon>
        <taxon>Methanobacteriota</taxon>
        <taxon>Stenosarchaea group</taxon>
        <taxon>Halobacteria</taxon>
        <taxon>Halobacteriales</taxon>
        <taxon>Haloferacaceae</taxon>
        <taxon>Halorubrum</taxon>
    </lineage>
</organism>
<gene>
    <name evidence="2" type="ORF">DJ78_16280</name>
</gene>
<protein>
    <submittedName>
        <fullName evidence="2">Colanic acid biosynthesis glycosyltransferase WcaL</fullName>
    </submittedName>
</protein>
<evidence type="ECO:0000313" key="3">
    <source>
        <dbReference type="Proteomes" id="UP000216758"/>
    </source>
</evidence>
<dbReference type="GO" id="GO:0016757">
    <property type="term" value="F:glycosyltransferase activity"/>
    <property type="evidence" value="ECO:0007669"/>
    <property type="project" value="TreeGrafter"/>
</dbReference>
<dbReference type="Pfam" id="PF13692">
    <property type="entry name" value="Glyco_trans_1_4"/>
    <property type="match status" value="1"/>
</dbReference>
<dbReference type="InterPro" id="IPR050194">
    <property type="entry name" value="Glycosyltransferase_grp1"/>
</dbReference>
<keyword evidence="2" id="KW-0808">Transferase</keyword>
<dbReference type="SUPFAM" id="SSF53756">
    <property type="entry name" value="UDP-Glycosyltransferase/glycogen phosphorylase"/>
    <property type="match status" value="1"/>
</dbReference>
<dbReference type="RefSeq" id="WP_094583606.1">
    <property type="nucleotide sequence ID" value="NZ_NHPB01000111.1"/>
</dbReference>
<dbReference type="Pfam" id="PF13439">
    <property type="entry name" value="Glyco_transf_4"/>
    <property type="match status" value="1"/>
</dbReference>
<accession>A0A256JEE4</accession>
<evidence type="ECO:0000259" key="1">
    <source>
        <dbReference type="Pfam" id="PF13439"/>
    </source>
</evidence>
<proteinExistence type="predicted"/>
<name>A0A256JEE4_HALEZ</name>
<feature type="domain" description="Glycosyltransferase subfamily 4-like N-terminal" evidence="1">
    <location>
        <begin position="18"/>
        <end position="192"/>
    </location>
</feature>
<reference evidence="2 3" key="1">
    <citation type="journal article" date="2014" name="Front. Microbiol.">
        <title>Population and genomic analysis of the genus Halorubrum.</title>
        <authorList>
            <person name="Fullmer M.S."/>
            <person name="Soucy S.M."/>
            <person name="Swithers K.S."/>
            <person name="Makkay A.M."/>
            <person name="Wheeler R."/>
            <person name="Ventosa A."/>
            <person name="Gogarten J.P."/>
            <person name="Papke R.T."/>
        </authorList>
    </citation>
    <scope>NUCLEOTIDE SEQUENCE [LARGE SCALE GENOMIC DNA]</scope>
    <source>
        <strain evidence="2 3">G37</strain>
    </source>
</reference>
<sequence>MNILYYLEYYPKLSESWIRSEIRQLRNEGHRVVVLAHKSPDSDVDDPANRSITLPSISFDGFKKFDPFSTAFRGWASSPLPTIDPRYHLYTLYHASHARSTLQSLPFEIEHIHGHFVTVPQICAQHLADTIGVPHTVMSHAADLYAANDAMPRQYLYKNCDRLLTISDYNREFMEEESREPINIEVLPACFDFETFTPSDGHDKGRLLTVARHTEKKGISYALEAISHLYDDYEVEYRLVSDGPLTEDLKKQARTLGIQDSVNFLGRISDEELHEELDAAELFVLPSVIAENGDRDGIPVAIKEAMAMKTPPITTTVSGIPELVDESCGYLVPPRDSEALADVLTVALDESHREKGEAARNRIETHNSDVVVPQLLDVFSKISTS</sequence>
<dbReference type="InterPro" id="IPR028098">
    <property type="entry name" value="Glyco_trans_4-like_N"/>
</dbReference>
<dbReference type="PANTHER" id="PTHR45947">
    <property type="entry name" value="SULFOQUINOVOSYL TRANSFERASE SQD2"/>
    <property type="match status" value="1"/>
</dbReference>
<dbReference type="AlphaFoldDB" id="A0A256JEE4"/>
<dbReference type="PANTHER" id="PTHR45947:SF14">
    <property type="entry name" value="SLL1723 PROTEIN"/>
    <property type="match status" value="1"/>
</dbReference>
<dbReference type="OrthoDB" id="132546at2157"/>
<evidence type="ECO:0000313" key="2">
    <source>
        <dbReference type="EMBL" id="OYR67225.1"/>
    </source>
</evidence>
<dbReference type="Proteomes" id="UP000216758">
    <property type="component" value="Unassembled WGS sequence"/>
</dbReference>
<comment type="caution">
    <text evidence="2">The sequence shown here is derived from an EMBL/GenBank/DDBJ whole genome shotgun (WGS) entry which is preliminary data.</text>
</comment>
<dbReference type="Gene3D" id="3.40.50.2000">
    <property type="entry name" value="Glycogen Phosphorylase B"/>
    <property type="match status" value="2"/>
</dbReference>
<dbReference type="EMBL" id="NHPB01000111">
    <property type="protein sequence ID" value="OYR67225.1"/>
    <property type="molecule type" value="Genomic_DNA"/>
</dbReference>